<dbReference type="Proteomes" id="UP000092462">
    <property type="component" value="Unassembled WGS sequence"/>
</dbReference>
<comment type="subcellular location">
    <subcellularLocation>
        <location evidence="1">Cell membrane</location>
        <topology evidence="1">Multi-pass membrane protein</topology>
    </subcellularLocation>
</comment>
<dbReference type="GO" id="GO:0015293">
    <property type="term" value="F:symporter activity"/>
    <property type="evidence" value="ECO:0007669"/>
    <property type="project" value="TreeGrafter"/>
</dbReference>
<evidence type="ECO:0008006" key="16">
    <source>
        <dbReference type="Google" id="ProtNLM"/>
    </source>
</evidence>
<accession>A0A1B0DEN1</accession>
<dbReference type="PANTHER" id="PTHR42985">
    <property type="entry name" value="SODIUM-COUPLED MONOCARBOXYLATE TRANSPORTER"/>
    <property type="match status" value="1"/>
</dbReference>
<comment type="similarity">
    <text evidence="2 13">Belongs to the sodium:solute symporter (SSF) (TC 2.A.21) family.</text>
</comment>
<evidence type="ECO:0000256" key="1">
    <source>
        <dbReference type="ARBA" id="ARBA00004651"/>
    </source>
</evidence>
<dbReference type="InterPro" id="IPR001734">
    <property type="entry name" value="Na/solute_symporter"/>
</dbReference>
<evidence type="ECO:0000256" key="8">
    <source>
        <dbReference type="ARBA" id="ARBA00023065"/>
    </source>
</evidence>
<evidence type="ECO:0000256" key="2">
    <source>
        <dbReference type="ARBA" id="ARBA00006434"/>
    </source>
</evidence>
<dbReference type="VEuPathDB" id="VectorBase:PPAPM1_005766"/>
<keyword evidence="6" id="KW-1133">Transmembrane helix</keyword>
<dbReference type="Gene3D" id="1.20.1730.10">
    <property type="entry name" value="Sodium/glucose cotransporter"/>
    <property type="match status" value="1"/>
</dbReference>
<evidence type="ECO:0000256" key="9">
    <source>
        <dbReference type="ARBA" id="ARBA00023136"/>
    </source>
</evidence>
<dbReference type="Pfam" id="PF00474">
    <property type="entry name" value="SSF"/>
    <property type="match status" value="1"/>
</dbReference>
<dbReference type="EnsemblMetazoa" id="PPAI006380-RA">
    <property type="protein sequence ID" value="PPAI006380-PA"/>
    <property type="gene ID" value="PPAI006380"/>
</dbReference>
<dbReference type="GO" id="GO:0098660">
    <property type="term" value="P:inorganic ion transmembrane transport"/>
    <property type="evidence" value="ECO:0007669"/>
    <property type="project" value="UniProtKB-ARBA"/>
</dbReference>
<dbReference type="InterPro" id="IPR038377">
    <property type="entry name" value="Na/Glc_symporter_sf"/>
</dbReference>
<dbReference type="EMBL" id="AJVK01005688">
    <property type="status" value="NOT_ANNOTATED_CDS"/>
    <property type="molecule type" value="Genomic_DNA"/>
</dbReference>
<dbReference type="PANTHER" id="PTHR42985:SF21">
    <property type="entry name" value="SODIUM-DEPENDENT MULTIVITAMIN TRANSPORTER-LIKE PROTEIN"/>
    <property type="match status" value="1"/>
</dbReference>
<evidence type="ECO:0000256" key="4">
    <source>
        <dbReference type="ARBA" id="ARBA00022475"/>
    </source>
</evidence>
<dbReference type="VEuPathDB" id="VectorBase:PPAI006380"/>
<keyword evidence="7" id="KW-0915">Sodium</keyword>
<keyword evidence="5" id="KW-0812">Transmembrane</keyword>
<dbReference type="InterPro" id="IPR018212">
    <property type="entry name" value="Na/solute_symporter_CS"/>
</dbReference>
<evidence type="ECO:0000256" key="3">
    <source>
        <dbReference type="ARBA" id="ARBA00022448"/>
    </source>
</evidence>
<keyword evidence="9" id="KW-0472">Membrane</keyword>
<name>A0A1B0DEN1_PHLPP</name>
<sequence>MDFSVNLVDLVVFVVAFGVSVLIGVYYGFVSKKKQNTPTEYLLGGRRMGIFPVAASLVATQLSGPSLLGMPAEIYAFGTQYWLIFLPATLMTIVVIKIHLGVIFEQRSLSSFTYIQRRFGLRVKKMMSAIYALSIMLFLPVAIYVPALALNQMTGMDIYASAMILSIVCLFYTLVGGMRAILWTDTLQLALMLTATLMVTVLAIHTAGGVQKVWEAADRGGRLIFFK</sequence>
<keyword evidence="11" id="KW-0739">Sodium transport</keyword>
<dbReference type="GO" id="GO:0006814">
    <property type="term" value="P:sodium ion transport"/>
    <property type="evidence" value="ECO:0007669"/>
    <property type="project" value="UniProtKB-KW"/>
</dbReference>
<proteinExistence type="inferred from homology"/>
<protein>
    <recommendedName>
        <fullName evidence="16">Sodium/solute symporter</fullName>
    </recommendedName>
</protein>
<comment type="catalytic activity">
    <reaction evidence="12">
        <text>iodide(out) + 2 Na(+)(out) = iodide(in) + 2 Na(+)(in)</text>
        <dbReference type="Rhea" id="RHEA:71207"/>
        <dbReference type="ChEBI" id="CHEBI:16382"/>
        <dbReference type="ChEBI" id="CHEBI:29101"/>
    </reaction>
</comment>
<evidence type="ECO:0000256" key="13">
    <source>
        <dbReference type="RuleBase" id="RU362091"/>
    </source>
</evidence>
<keyword evidence="4" id="KW-1003">Cell membrane</keyword>
<evidence type="ECO:0000256" key="10">
    <source>
        <dbReference type="ARBA" id="ARBA00023180"/>
    </source>
</evidence>
<dbReference type="GO" id="GO:0005886">
    <property type="term" value="C:plasma membrane"/>
    <property type="evidence" value="ECO:0007669"/>
    <property type="project" value="UniProtKB-SubCell"/>
</dbReference>
<dbReference type="InterPro" id="IPR051163">
    <property type="entry name" value="Sodium:Solute_Symporter_SSF"/>
</dbReference>
<evidence type="ECO:0000256" key="12">
    <source>
        <dbReference type="ARBA" id="ARBA00036099"/>
    </source>
</evidence>
<evidence type="ECO:0000256" key="5">
    <source>
        <dbReference type="ARBA" id="ARBA00022692"/>
    </source>
</evidence>
<dbReference type="AlphaFoldDB" id="A0A1B0DEN1"/>
<organism evidence="14 15">
    <name type="scientific">Phlebotomus papatasi</name>
    <name type="common">Sandfly</name>
    <dbReference type="NCBI Taxonomy" id="29031"/>
    <lineage>
        <taxon>Eukaryota</taxon>
        <taxon>Metazoa</taxon>
        <taxon>Ecdysozoa</taxon>
        <taxon>Arthropoda</taxon>
        <taxon>Hexapoda</taxon>
        <taxon>Insecta</taxon>
        <taxon>Pterygota</taxon>
        <taxon>Neoptera</taxon>
        <taxon>Endopterygota</taxon>
        <taxon>Diptera</taxon>
        <taxon>Nematocera</taxon>
        <taxon>Psychodoidea</taxon>
        <taxon>Psychodidae</taxon>
        <taxon>Phlebotomus</taxon>
        <taxon>Phlebotomus</taxon>
    </lineage>
</organism>
<evidence type="ECO:0000313" key="14">
    <source>
        <dbReference type="EnsemblMetazoa" id="PPAI006380-PA"/>
    </source>
</evidence>
<dbReference type="GO" id="GO:0015075">
    <property type="term" value="F:monoatomic ion transmembrane transporter activity"/>
    <property type="evidence" value="ECO:0007669"/>
    <property type="project" value="UniProtKB-ARBA"/>
</dbReference>
<reference evidence="14" key="1">
    <citation type="submission" date="2022-08" db="UniProtKB">
        <authorList>
            <consortium name="EnsemblMetazoa"/>
        </authorList>
    </citation>
    <scope>IDENTIFICATION</scope>
    <source>
        <strain evidence="14">Israel</strain>
    </source>
</reference>
<keyword evidence="15" id="KW-1185">Reference proteome</keyword>
<keyword evidence="10" id="KW-0325">Glycoprotein</keyword>
<evidence type="ECO:0000256" key="7">
    <source>
        <dbReference type="ARBA" id="ARBA00023053"/>
    </source>
</evidence>
<keyword evidence="8" id="KW-0406">Ion transport</keyword>
<dbReference type="PROSITE" id="PS00456">
    <property type="entry name" value="NA_SOLUT_SYMP_1"/>
    <property type="match status" value="1"/>
</dbReference>
<keyword evidence="3" id="KW-0813">Transport</keyword>
<evidence type="ECO:0000256" key="11">
    <source>
        <dbReference type="ARBA" id="ARBA00023201"/>
    </source>
</evidence>
<evidence type="ECO:0000313" key="15">
    <source>
        <dbReference type="Proteomes" id="UP000092462"/>
    </source>
</evidence>
<evidence type="ECO:0000256" key="6">
    <source>
        <dbReference type="ARBA" id="ARBA00022989"/>
    </source>
</evidence>
<dbReference type="PROSITE" id="PS50283">
    <property type="entry name" value="NA_SOLUT_SYMP_3"/>
    <property type="match status" value="1"/>
</dbReference>